<gene>
    <name evidence="3" type="ORF">HETSPECPRED_007905</name>
</gene>
<protein>
    <submittedName>
        <fullName evidence="3">Uncharacterized protein</fullName>
    </submittedName>
</protein>
<evidence type="ECO:0000313" key="4">
    <source>
        <dbReference type="Proteomes" id="UP000664521"/>
    </source>
</evidence>
<evidence type="ECO:0000256" key="2">
    <source>
        <dbReference type="SAM" id="MobiDB-lite"/>
    </source>
</evidence>
<proteinExistence type="inferred from homology"/>
<accession>A0A8H3FVP9</accession>
<comment type="similarity">
    <text evidence="1">Belongs to the ustYa family.</text>
</comment>
<dbReference type="EMBL" id="CAJPDS010000059">
    <property type="protein sequence ID" value="CAF9931561.1"/>
    <property type="molecule type" value="Genomic_DNA"/>
</dbReference>
<dbReference type="OrthoDB" id="3687641at2759"/>
<dbReference type="Pfam" id="PF11807">
    <property type="entry name" value="UstYa"/>
    <property type="match status" value="1"/>
</dbReference>
<evidence type="ECO:0000256" key="1">
    <source>
        <dbReference type="ARBA" id="ARBA00035112"/>
    </source>
</evidence>
<evidence type="ECO:0000313" key="3">
    <source>
        <dbReference type="EMBL" id="CAF9931561.1"/>
    </source>
</evidence>
<name>A0A8H3FVP9_9LECA</name>
<dbReference type="GO" id="GO:0043386">
    <property type="term" value="P:mycotoxin biosynthetic process"/>
    <property type="evidence" value="ECO:0007669"/>
    <property type="project" value="InterPro"/>
</dbReference>
<reference evidence="3" key="1">
    <citation type="submission" date="2021-03" db="EMBL/GenBank/DDBJ databases">
        <authorList>
            <person name="Tagirdzhanova G."/>
        </authorList>
    </citation>
    <scope>NUCLEOTIDE SEQUENCE</scope>
</reference>
<sequence length="268" mass="31133">MQLDNSHSRLLDDDNAVERNESGSRKKAVTWHRYSTLLMDQRRLLSLMLHLFTVIDFSPSRAVTSPDRVAAGLQYNTKLPFEWETPYNGDDEALADKLWDELGAEVDVGLLAIPNTWALSKQLPEAQPFPWDVEKTDGKQRLIRTAYFDYRRALNQSVPFAHINHCLDALRQDIICHADDTPRYTTTDTLPISGLGQQRQCRDWKKLQAWASERGSCYRKIEEGKAIREIERYKYCDVRSGHLPMVRKFFGLDEDWVPPADERRHTRV</sequence>
<keyword evidence="4" id="KW-1185">Reference proteome</keyword>
<dbReference type="PANTHER" id="PTHR33365">
    <property type="entry name" value="YALI0B05434P"/>
    <property type="match status" value="1"/>
</dbReference>
<dbReference type="PANTHER" id="PTHR33365:SF6">
    <property type="entry name" value="OXIDASE USTYA"/>
    <property type="match status" value="1"/>
</dbReference>
<comment type="caution">
    <text evidence="3">The sequence shown here is derived from an EMBL/GenBank/DDBJ whole genome shotgun (WGS) entry which is preliminary data.</text>
</comment>
<organism evidence="3 4">
    <name type="scientific">Heterodermia speciosa</name>
    <dbReference type="NCBI Taxonomy" id="116794"/>
    <lineage>
        <taxon>Eukaryota</taxon>
        <taxon>Fungi</taxon>
        <taxon>Dikarya</taxon>
        <taxon>Ascomycota</taxon>
        <taxon>Pezizomycotina</taxon>
        <taxon>Lecanoromycetes</taxon>
        <taxon>OSLEUM clade</taxon>
        <taxon>Lecanoromycetidae</taxon>
        <taxon>Caliciales</taxon>
        <taxon>Physciaceae</taxon>
        <taxon>Heterodermia</taxon>
    </lineage>
</organism>
<dbReference type="AlphaFoldDB" id="A0A8H3FVP9"/>
<feature type="region of interest" description="Disordered" evidence="2">
    <location>
        <begin position="1"/>
        <end position="22"/>
    </location>
</feature>
<dbReference type="Proteomes" id="UP000664521">
    <property type="component" value="Unassembled WGS sequence"/>
</dbReference>
<dbReference type="InterPro" id="IPR021765">
    <property type="entry name" value="UstYa-like"/>
</dbReference>